<comment type="caution">
    <text evidence="17">The sequence shown here is derived from an EMBL/GenBank/DDBJ whole genome shotgun (WGS) entry which is preliminary data.</text>
</comment>
<evidence type="ECO:0000256" key="16">
    <source>
        <dbReference type="RuleBase" id="RU003848"/>
    </source>
</evidence>
<evidence type="ECO:0000313" key="18">
    <source>
        <dbReference type="Proteomes" id="UP001320768"/>
    </source>
</evidence>
<evidence type="ECO:0000313" key="17">
    <source>
        <dbReference type="EMBL" id="MCP8352183.1"/>
    </source>
</evidence>
<accession>A0ABT1L715</accession>
<feature type="transmembrane region" description="Helical" evidence="15">
    <location>
        <begin position="6"/>
        <end position="26"/>
    </location>
</feature>
<evidence type="ECO:0000256" key="11">
    <source>
        <dbReference type="ARBA" id="ARBA00025198"/>
    </source>
</evidence>
<evidence type="ECO:0000256" key="3">
    <source>
        <dbReference type="ARBA" id="ARBA00022475"/>
    </source>
</evidence>
<dbReference type="NCBIfam" id="TIGR01144">
    <property type="entry name" value="ATP_synt_b"/>
    <property type="match status" value="1"/>
</dbReference>
<keyword evidence="9 15" id="KW-0472">Membrane</keyword>
<evidence type="ECO:0000256" key="6">
    <source>
        <dbReference type="ARBA" id="ARBA00022781"/>
    </source>
</evidence>
<evidence type="ECO:0000256" key="9">
    <source>
        <dbReference type="ARBA" id="ARBA00023136"/>
    </source>
</evidence>
<keyword evidence="8 15" id="KW-0406">Ion transport</keyword>
<dbReference type="Proteomes" id="UP001320768">
    <property type="component" value="Unassembled WGS sequence"/>
</dbReference>
<evidence type="ECO:0000256" key="10">
    <source>
        <dbReference type="ARBA" id="ARBA00023310"/>
    </source>
</evidence>
<evidence type="ECO:0000256" key="13">
    <source>
        <dbReference type="ARBA" id="ARBA00026054"/>
    </source>
</evidence>
<sequence>MNINATLLVEMVVFASFVGLTRIYLWPPLIEIIEKRQADIAQGVEDAKRGKTLLSSAEKECADMVQNGQKKSKRIIDQAEMAAQEILDDARRAALNEEKKQLTRAQEKIDQQVIAAHQTLEKEVLVLVKAALAKVIPNLPDDSLVDPLIVNAIKEAYEEN</sequence>
<keyword evidence="2 15" id="KW-0813">Transport</keyword>
<dbReference type="PANTHER" id="PTHR33445">
    <property type="entry name" value="ATP SYNTHASE SUBUNIT B', CHLOROPLASTIC"/>
    <property type="match status" value="1"/>
</dbReference>
<comment type="subunit">
    <text evidence="13">F-type ATPases have 2 components, F(1) - the catalytic core - and F(0) - the membrane proton channel. F(1) has five subunits: alpha(3), beta(3), gamma(1), delta(1), epsilon(1). F(0) has four main subunits: a(1), b(2) and c(10-14). The alpha and beta chains form an alternating ring which encloses part of the gamma chain. F(1) is attached to F(0) by a central stalk formed by the gamma and epsilon chains, while a peripheral stalk is formed by the delta and b chains.</text>
</comment>
<dbReference type="Pfam" id="PF00430">
    <property type="entry name" value="ATP-synt_B"/>
    <property type="match status" value="1"/>
</dbReference>
<dbReference type="InterPro" id="IPR050059">
    <property type="entry name" value="ATP_synthase_B_chain"/>
</dbReference>
<keyword evidence="3 15" id="KW-1003">Cell membrane</keyword>
<keyword evidence="6 15" id="KW-0375">Hydrogen ion transport</keyword>
<keyword evidence="5 15" id="KW-0812">Transmembrane</keyword>
<keyword evidence="7 15" id="KW-1133">Transmembrane helix</keyword>
<dbReference type="HAMAP" id="MF_01398">
    <property type="entry name" value="ATP_synth_b_bprime"/>
    <property type="match status" value="1"/>
</dbReference>
<dbReference type="RefSeq" id="WP_258569291.1">
    <property type="nucleotide sequence ID" value="NZ_JAKUDN010000002.1"/>
</dbReference>
<evidence type="ECO:0000256" key="4">
    <source>
        <dbReference type="ARBA" id="ARBA00022547"/>
    </source>
</evidence>
<dbReference type="PANTHER" id="PTHR33445:SF1">
    <property type="entry name" value="ATP SYNTHASE SUBUNIT B"/>
    <property type="match status" value="1"/>
</dbReference>
<evidence type="ECO:0000256" key="5">
    <source>
        <dbReference type="ARBA" id="ARBA00022692"/>
    </source>
</evidence>
<comment type="function">
    <text evidence="12">Component of the F(0) channel, it forms part of the peripheral stalk, linking F(1) to F(0). The b'-subunit is a diverged and duplicated form of b found in plants and photosynthetic bacteria.</text>
</comment>
<reference evidence="17 18" key="1">
    <citation type="journal article" date="2022" name="Nat. Microbiol.">
        <title>The microbiome of a bacterivorous marine choanoflagellate contains a resource-demanding obligate bacterial associate.</title>
        <authorList>
            <person name="Needham D.M."/>
            <person name="Poirier C."/>
            <person name="Bachy C."/>
            <person name="George E.E."/>
            <person name="Wilken S."/>
            <person name="Yung C.C.M."/>
            <person name="Limardo A.J."/>
            <person name="Morando M."/>
            <person name="Sudek L."/>
            <person name="Malmstrom R.R."/>
            <person name="Keeling P.J."/>
            <person name="Santoro A.E."/>
            <person name="Worden A.Z."/>
        </authorList>
    </citation>
    <scope>NUCLEOTIDE SEQUENCE [LARGE SCALE GENOMIC DNA]</scope>
    <source>
        <strain evidence="17 18">Comchoano-2</strain>
    </source>
</reference>
<evidence type="ECO:0000256" key="7">
    <source>
        <dbReference type="ARBA" id="ARBA00022989"/>
    </source>
</evidence>
<dbReference type="Gene3D" id="6.10.250.1580">
    <property type="match status" value="1"/>
</dbReference>
<dbReference type="InterPro" id="IPR002146">
    <property type="entry name" value="ATP_synth_b/b'su_bac/chlpt"/>
</dbReference>
<keyword evidence="10 15" id="KW-0066">ATP synthesis</keyword>
<proteinExistence type="inferred from homology"/>
<keyword evidence="4 15" id="KW-0138">CF(0)</keyword>
<organism evidence="17 18">
    <name type="scientific">Candidatus Synchoanobacter obligatus</name>
    <dbReference type="NCBI Taxonomy" id="2919597"/>
    <lineage>
        <taxon>Bacteria</taxon>
        <taxon>Pseudomonadati</taxon>
        <taxon>Pseudomonadota</taxon>
        <taxon>Gammaproteobacteria</taxon>
        <taxon>Candidatus Comchoanobacterales</taxon>
        <taxon>Candidatus Comchoanobacteraceae</taxon>
        <taxon>Candidatus Synchoanobacter</taxon>
    </lineage>
</organism>
<name>A0ABT1L715_9GAMM</name>
<evidence type="ECO:0000256" key="8">
    <source>
        <dbReference type="ARBA" id="ARBA00023065"/>
    </source>
</evidence>
<comment type="subunit">
    <text evidence="15">F-type ATPases have 2 components, F(1) - the catalytic core - and F(0) - the membrane proton channel. F(1) has five subunits: alpha(3), beta(3), gamma(1), delta(1), epsilon(1). F(0) has three main subunits: a(1), b(2) and c(10-14). The alpha and beta chains form an alternating ring which encloses part of the gamma chain. F(1) is attached to F(0) by a central stalk formed by the gamma and epsilon chains, while a peripheral stalk is formed by the delta and b chains.</text>
</comment>
<dbReference type="SUPFAM" id="SSF81573">
    <property type="entry name" value="F1F0 ATP synthase subunit B, membrane domain"/>
    <property type="match status" value="1"/>
</dbReference>
<evidence type="ECO:0000256" key="12">
    <source>
        <dbReference type="ARBA" id="ARBA00025614"/>
    </source>
</evidence>
<dbReference type="CDD" id="cd06503">
    <property type="entry name" value="ATP-synt_Fo_b"/>
    <property type="match status" value="1"/>
</dbReference>
<gene>
    <name evidence="15 17" type="primary">atpF</name>
    <name evidence="17" type="ORF">MKS91_02640</name>
</gene>
<keyword evidence="18" id="KW-1185">Reference proteome</keyword>
<dbReference type="EMBL" id="JAKUDN010000002">
    <property type="protein sequence ID" value="MCP8352183.1"/>
    <property type="molecule type" value="Genomic_DNA"/>
</dbReference>
<dbReference type="InterPro" id="IPR028987">
    <property type="entry name" value="ATP_synth_B-like_membr_sf"/>
</dbReference>
<comment type="subcellular location">
    <subcellularLocation>
        <location evidence="15">Cell membrane</location>
        <topology evidence="15">Single-pass membrane protein</topology>
    </subcellularLocation>
    <subcellularLocation>
        <location evidence="14">Endomembrane system</location>
        <topology evidence="14">Single-pass membrane protein</topology>
    </subcellularLocation>
</comment>
<comment type="function">
    <text evidence="11 15">F(1)F(0) ATP synthase produces ATP from ADP in the presence of a proton or sodium gradient. F-type ATPases consist of two structural domains, F(1) containing the extramembraneous catalytic core and F(0) containing the membrane proton channel, linked together by a central stalk and a peripheral stalk. During catalysis, ATP synthesis in the catalytic domain of F(1) is coupled via a rotary mechanism of the central stalk subunits to proton translocation.</text>
</comment>
<dbReference type="InterPro" id="IPR005864">
    <property type="entry name" value="ATP_synth_F0_bsu_bac"/>
</dbReference>
<evidence type="ECO:0000256" key="2">
    <source>
        <dbReference type="ARBA" id="ARBA00022448"/>
    </source>
</evidence>
<protein>
    <recommendedName>
        <fullName evidence="15">ATP synthase subunit b</fullName>
    </recommendedName>
    <alternativeName>
        <fullName evidence="15">ATP synthase F(0) sector subunit b</fullName>
    </alternativeName>
    <alternativeName>
        <fullName evidence="15">ATPase subunit I</fullName>
    </alternativeName>
    <alternativeName>
        <fullName evidence="15">F-type ATPase subunit b</fullName>
        <shortName evidence="15">F-ATPase subunit b</shortName>
    </alternativeName>
</protein>
<evidence type="ECO:0000256" key="15">
    <source>
        <dbReference type="HAMAP-Rule" id="MF_01398"/>
    </source>
</evidence>
<evidence type="ECO:0000256" key="14">
    <source>
        <dbReference type="ARBA" id="ARBA00037847"/>
    </source>
</evidence>
<evidence type="ECO:0000256" key="1">
    <source>
        <dbReference type="ARBA" id="ARBA00005513"/>
    </source>
</evidence>
<comment type="similarity">
    <text evidence="1 15 16">Belongs to the ATPase B chain family.</text>
</comment>